<evidence type="ECO:0000256" key="3">
    <source>
        <dbReference type="ARBA" id="ARBA00022801"/>
    </source>
</evidence>
<dbReference type="Gene3D" id="3.60.15.10">
    <property type="entry name" value="Ribonuclease Z/Hydroxyacylglutathione hydrolase-like"/>
    <property type="match status" value="1"/>
</dbReference>
<comment type="cofactor">
    <cofactor evidence="1">
        <name>Zn(2+)</name>
        <dbReference type="ChEBI" id="CHEBI:29105"/>
    </cofactor>
</comment>
<dbReference type="SUPFAM" id="SSF56281">
    <property type="entry name" value="Metallo-hydrolase/oxidoreductase"/>
    <property type="match status" value="1"/>
</dbReference>
<proteinExistence type="predicted"/>
<dbReference type="InterPro" id="IPR001279">
    <property type="entry name" value="Metallo-B-lactamas"/>
</dbReference>
<feature type="domain" description="Metallo-beta-lactamase" evidence="5">
    <location>
        <begin position="11"/>
        <end position="201"/>
    </location>
</feature>
<evidence type="ECO:0000256" key="1">
    <source>
        <dbReference type="ARBA" id="ARBA00001947"/>
    </source>
</evidence>
<gene>
    <name evidence="6" type="ORF">BXY41_111108</name>
</gene>
<evidence type="ECO:0000313" key="6">
    <source>
        <dbReference type="EMBL" id="PPK79172.1"/>
    </source>
</evidence>
<dbReference type="PANTHER" id="PTHR46233:SF3">
    <property type="entry name" value="HYDROXYACYLGLUTATHIONE HYDROLASE GLOC"/>
    <property type="match status" value="1"/>
</dbReference>
<comment type="caution">
    <text evidence="6">The sequence shown here is derived from an EMBL/GenBank/DDBJ whole genome shotgun (WGS) entry which is preliminary data.</text>
</comment>
<dbReference type="AlphaFoldDB" id="A0A2S6HNT9"/>
<dbReference type="RefSeq" id="WP_104438463.1">
    <property type="nucleotide sequence ID" value="NZ_PTJA01000011.1"/>
</dbReference>
<dbReference type="GO" id="GO:0016787">
    <property type="term" value="F:hydrolase activity"/>
    <property type="evidence" value="ECO:0007669"/>
    <property type="project" value="UniProtKB-KW"/>
</dbReference>
<evidence type="ECO:0000313" key="7">
    <source>
        <dbReference type="Proteomes" id="UP000237749"/>
    </source>
</evidence>
<keyword evidence="7" id="KW-1185">Reference proteome</keyword>
<dbReference type="EMBL" id="PTJA01000011">
    <property type="protein sequence ID" value="PPK79172.1"/>
    <property type="molecule type" value="Genomic_DNA"/>
</dbReference>
<reference evidence="6 7" key="1">
    <citation type="submission" date="2018-02" db="EMBL/GenBank/DDBJ databases">
        <title>Genomic Encyclopedia of Archaeal and Bacterial Type Strains, Phase II (KMG-II): from individual species to whole genera.</title>
        <authorList>
            <person name="Goeker M."/>
        </authorList>
    </citation>
    <scope>NUCLEOTIDE SEQUENCE [LARGE SCALE GENOMIC DNA]</scope>
    <source>
        <strain evidence="6 7">DSM 3808</strain>
    </source>
</reference>
<dbReference type="InterPro" id="IPR036866">
    <property type="entry name" value="RibonucZ/Hydroxyglut_hydro"/>
</dbReference>
<evidence type="ECO:0000259" key="5">
    <source>
        <dbReference type="SMART" id="SM00849"/>
    </source>
</evidence>
<dbReference type="OrthoDB" id="9802248at2"/>
<dbReference type="InterPro" id="IPR051453">
    <property type="entry name" value="MBL_Glyoxalase_II"/>
</dbReference>
<dbReference type="GO" id="GO:0046872">
    <property type="term" value="F:metal ion binding"/>
    <property type="evidence" value="ECO:0007669"/>
    <property type="project" value="UniProtKB-KW"/>
</dbReference>
<keyword evidence="2" id="KW-0479">Metal-binding</keyword>
<dbReference type="PANTHER" id="PTHR46233">
    <property type="entry name" value="HYDROXYACYLGLUTATHIONE HYDROLASE GLOC"/>
    <property type="match status" value="1"/>
</dbReference>
<sequence length="215" mass="24346">MAEIKRIRCGSENCYLIEKKERAILIDTGRKGFEEKILNHCKKSRVELIILTHGHIEQVQNAAHLSKELKAPLAIHRDDLGILKDNFKEPVSYQGLLGMVVADVAVKNFEESVIFDFTPDIYLKEGDRLDEYGIDGTILELPGHTRGSIGLELEKRAVFVGDALMNLFYPGLPMIYCDREAMIRSAEKISALGARKIYFCHGNPAENRTWSQIEK</sequence>
<evidence type="ECO:0000256" key="4">
    <source>
        <dbReference type="ARBA" id="ARBA00022833"/>
    </source>
</evidence>
<keyword evidence="4" id="KW-0862">Zinc</keyword>
<keyword evidence="3 6" id="KW-0378">Hydrolase</keyword>
<accession>A0A2S6HNT9</accession>
<evidence type="ECO:0000256" key="2">
    <source>
        <dbReference type="ARBA" id="ARBA00022723"/>
    </source>
</evidence>
<dbReference type="SMART" id="SM00849">
    <property type="entry name" value="Lactamase_B"/>
    <property type="match status" value="1"/>
</dbReference>
<protein>
    <submittedName>
        <fullName evidence="6">Glyoxylase-like metal-dependent hydrolase (Beta-lactamase superfamily II)</fullName>
    </submittedName>
</protein>
<dbReference type="Proteomes" id="UP000237749">
    <property type="component" value="Unassembled WGS sequence"/>
</dbReference>
<organism evidence="6 7">
    <name type="scientific">Lacrimispora xylanisolvens</name>
    <dbReference type="NCBI Taxonomy" id="384636"/>
    <lineage>
        <taxon>Bacteria</taxon>
        <taxon>Bacillati</taxon>
        <taxon>Bacillota</taxon>
        <taxon>Clostridia</taxon>
        <taxon>Lachnospirales</taxon>
        <taxon>Lachnospiraceae</taxon>
        <taxon>Lacrimispora</taxon>
    </lineage>
</organism>
<name>A0A2S6HNT9_9FIRM</name>
<dbReference type="Pfam" id="PF00753">
    <property type="entry name" value="Lactamase_B"/>
    <property type="match status" value="1"/>
</dbReference>